<name>A0A7J6X754_THATH</name>
<dbReference type="Proteomes" id="UP000554482">
    <property type="component" value="Unassembled WGS sequence"/>
</dbReference>
<protein>
    <submittedName>
        <fullName evidence="1">Uncharacterized protein</fullName>
    </submittedName>
</protein>
<proteinExistence type="predicted"/>
<reference evidence="1 2" key="1">
    <citation type="submission" date="2020-06" db="EMBL/GenBank/DDBJ databases">
        <title>Transcriptomic and genomic resources for Thalictrum thalictroides and T. hernandezii: Facilitating candidate gene discovery in an emerging model plant lineage.</title>
        <authorList>
            <person name="Arias T."/>
            <person name="Riano-Pachon D.M."/>
            <person name="Di Stilio V.S."/>
        </authorList>
    </citation>
    <scope>NUCLEOTIDE SEQUENCE [LARGE SCALE GENOMIC DNA]</scope>
    <source>
        <strain evidence="2">cv. WT478/WT964</strain>
        <tissue evidence="1">Leaves</tissue>
    </source>
</reference>
<comment type="caution">
    <text evidence="1">The sequence shown here is derived from an EMBL/GenBank/DDBJ whole genome shotgun (WGS) entry which is preliminary data.</text>
</comment>
<sequence length="253" mass="28244">MLKQILSNLGYGLLCLVWSVHKRFNVAYIHCLKFHVKDIDSDDQPYAVIERCDSYFVDHVGAVKDYIPIVVRNTSTPVADDPTSTTTPGQLFHVLIPHHDRALGMPADEKNFAIVELNSEGQANSAMLLGDSQLNGHPLTIRRPDDYSPLPGNSTFHYYDSDEECDHQCLHWEGVLYTASSPTFEGWNFCSGVNGQDAARFHEVDQAHGEKNFAVVELSSEEQANSVTVLGDPRFDGVPLTICRPVDYKHPSK</sequence>
<evidence type="ECO:0000313" key="2">
    <source>
        <dbReference type="Proteomes" id="UP000554482"/>
    </source>
</evidence>
<keyword evidence="2" id="KW-1185">Reference proteome</keyword>
<dbReference type="EMBL" id="JABWDY010003947">
    <property type="protein sequence ID" value="KAF5205524.1"/>
    <property type="molecule type" value="Genomic_DNA"/>
</dbReference>
<evidence type="ECO:0000313" key="1">
    <source>
        <dbReference type="EMBL" id="KAF5205524.1"/>
    </source>
</evidence>
<dbReference type="InterPro" id="IPR012677">
    <property type="entry name" value="Nucleotide-bd_a/b_plait_sf"/>
</dbReference>
<organism evidence="1 2">
    <name type="scientific">Thalictrum thalictroides</name>
    <name type="common">Rue-anemone</name>
    <name type="synonym">Anemone thalictroides</name>
    <dbReference type="NCBI Taxonomy" id="46969"/>
    <lineage>
        <taxon>Eukaryota</taxon>
        <taxon>Viridiplantae</taxon>
        <taxon>Streptophyta</taxon>
        <taxon>Embryophyta</taxon>
        <taxon>Tracheophyta</taxon>
        <taxon>Spermatophyta</taxon>
        <taxon>Magnoliopsida</taxon>
        <taxon>Ranunculales</taxon>
        <taxon>Ranunculaceae</taxon>
        <taxon>Thalictroideae</taxon>
        <taxon>Thalictrum</taxon>
    </lineage>
</organism>
<accession>A0A7J6X754</accession>
<gene>
    <name evidence="1" type="ORF">FRX31_004889</name>
</gene>
<dbReference type="Gene3D" id="3.30.70.330">
    <property type="match status" value="1"/>
</dbReference>
<dbReference type="AlphaFoldDB" id="A0A7J6X754"/>